<dbReference type="SUPFAM" id="SSF159501">
    <property type="entry name" value="EreA/ChaN-like"/>
    <property type="match status" value="1"/>
</dbReference>
<dbReference type="Gene3D" id="3.40.1660.10">
    <property type="entry name" value="EreA-like (biosynthetic domain)"/>
    <property type="match status" value="1"/>
</dbReference>
<reference evidence="1" key="1">
    <citation type="submission" date="2020-11" db="EMBL/GenBank/DDBJ databases">
        <title>Sequencing the genomes of 1000 actinobacteria strains.</title>
        <authorList>
            <person name="Klenk H.-P."/>
        </authorList>
    </citation>
    <scope>NUCLEOTIDE SEQUENCE</scope>
    <source>
        <strain evidence="1">DSM 43175</strain>
    </source>
</reference>
<dbReference type="InterPro" id="IPR052036">
    <property type="entry name" value="Hydrolase/PRTase-associated"/>
</dbReference>
<dbReference type="AlphaFoldDB" id="A0A931DL81"/>
<dbReference type="PANTHER" id="PTHR31299:SF0">
    <property type="entry name" value="ESTERASE, PUTATIVE (AFU_ORTHOLOGUE AFUA_1G05850)-RELATED"/>
    <property type="match status" value="1"/>
</dbReference>
<dbReference type="GO" id="GO:0016787">
    <property type="term" value="F:hydrolase activity"/>
    <property type="evidence" value="ECO:0007669"/>
    <property type="project" value="UniProtKB-KW"/>
</dbReference>
<evidence type="ECO:0000313" key="2">
    <source>
        <dbReference type="Proteomes" id="UP000614047"/>
    </source>
</evidence>
<dbReference type="InterPro" id="IPR007815">
    <property type="entry name" value="Emycin_Estase"/>
</dbReference>
<dbReference type="EC" id="3.1.1.-" evidence="1"/>
<gene>
    <name evidence="1" type="ORF">IW256_003724</name>
</gene>
<dbReference type="EMBL" id="JADOUA010000001">
    <property type="protein sequence ID" value="MBG6089611.1"/>
    <property type="molecule type" value="Genomic_DNA"/>
</dbReference>
<dbReference type="GO" id="GO:0046677">
    <property type="term" value="P:response to antibiotic"/>
    <property type="evidence" value="ECO:0007669"/>
    <property type="project" value="InterPro"/>
</dbReference>
<organism evidence="1 2">
    <name type="scientific">Actinomadura viridis</name>
    <dbReference type="NCBI Taxonomy" id="58110"/>
    <lineage>
        <taxon>Bacteria</taxon>
        <taxon>Bacillati</taxon>
        <taxon>Actinomycetota</taxon>
        <taxon>Actinomycetes</taxon>
        <taxon>Streptosporangiales</taxon>
        <taxon>Thermomonosporaceae</taxon>
        <taxon>Actinomadura</taxon>
    </lineage>
</organism>
<dbReference type="Gene3D" id="1.20.1440.30">
    <property type="entry name" value="Biosynthetic Protein domain"/>
    <property type="match status" value="1"/>
</dbReference>
<name>A0A931DL81_9ACTN</name>
<evidence type="ECO:0000313" key="1">
    <source>
        <dbReference type="EMBL" id="MBG6089611.1"/>
    </source>
</evidence>
<keyword evidence="1" id="KW-0378">Hydrolase</keyword>
<sequence length="444" mass="47554">MTTDTVTARLSAHAVHPLRTLDPAAPTDDLDWLDEAIGDARVVAIGETAHYNRETFRLRDRLLRHLAERHGFGAYAMETGFVEARLVDAWVRGTGTDTDAGQVAAQGLTSLMGLWTEMRDHLAGMRRLNATAARPVSFHGIDLPGSNASLLPGLDAVTAYLADADPDFTVDPALRQTAAAFAATSAFSAQPALTVYLGLTAEAKDTLTAGLADLAARMAGRRLEYRRRTGDEAYRQALRALHLTAALDTTIRAMVRGDQQAVLYDRDAALADTLQWILDREERVVLAAHNGHIQRWPTAFPGVPGATPMGMHLADSLGSDYLAIGMTSGQGQMLNVGADFVTGTLFAPMDPPRPGSLDALLHASHAGPFATDLRRLDDTDTAAVRAATSHRAGNGSFYADIDPLQAFDLLIHLPQLTPATPDPAALAHAPDDVQRPFTQCASTM</sequence>
<accession>A0A931DL81</accession>
<dbReference type="PANTHER" id="PTHR31299">
    <property type="entry name" value="ESTERASE, PUTATIVE (AFU_ORTHOLOGUE AFUA_1G05850)-RELATED"/>
    <property type="match status" value="1"/>
</dbReference>
<protein>
    <submittedName>
        <fullName evidence="1">Erythromycin esterase</fullName>
        <ecNumber evidence="1">3.1.1.-</ecNumber>
    </submittedName>
</protein>
<keyword evidence="2" id="KW-1185">Reference proteome</keyword>
<dbReference type="Pfam" id="PF05139">
    <property type="entry name" value="Erythro_esteras"/>
    <property type="match status" value="1"/>
</dbReference>
<dbReference type="RefSeq" id="WP_197012200.1">
    <property type="nucleotide sequence ID" value="NZ_BAABES010000004.1"/>
</dbReference>
<comment type="caution">
    <text evidence="1">The sequence shown here is derived from an EMBL/GenBank/DDBJ whole genome shotgun (WGS) entry which is preliminary data.</text>
</comment>
<dbReference type="Gene3D" id="3.30.1870.10">
    <property type="entry name" value="EreA-like, domain 2"/>
    <property type="match status" value="1"/>
</dbReference>
<dbReference type="CDD" id="cd14728">
    <property type="entry name" value="Ere-like"/>
    <property type="match status" value="1"/>
</dbReference>
<dbReference type="Proteomes" id="UP000614047">
    <property type="component" value="Unassembled WGS sequence"/>
</dbReference>
<proteinExistence type="predicted"/>